<name>A0A6P2CA41_9NOCA</name>
<reference evidence="3 4" key="1">
    <citation type="submission" date="2018-07" db="EMBL/GenBank/DDBJ databases">
        <title>Genome sequence of Rhodococcus rhodnii ATCC 35071 from Rhodnius prolixus.</title>
        <authorList>
            <person name="Patel V."/>
            <person name="Vogel K.J."/>
        </authorList>
    </citation>
    <scope>NUCLEOTIDE SEQUENCE [LARGE SCALE GENOMIC DNA]</scope>
    <source>
        <strain evidence="3 4">ATCC 35071</strain>
    </source>
</reference>
<dbReference type="Pfam" id="PF13556">
    <property type="entry name" value="HTH_30"/>
    <property type="match status" value="1"/>
</dbReference>
<dbReference type="Proteomes" id="UP000471120">
    <property type="component" value="Unassembled WGS sequence"/>
</dbReference>
<dbReference type="Pfam" id="PF07905">
    <property type="entry name" value="PucR"/>
    <property type="match status" value="1"/>
</dbReference>
<dbReference type="InterPro" id="IPR051448">
    <property type="entry name" value="CdaR-like_regulators"/>
</dbReference>
<feature type="domain" description="Purine catabolism PurC-like" evidence="1">
    <location>
        <begin position="19"/>
        <end position="131"/>
    </location>
</feature>
<protein>
    <submittedName>
        <fullName evidence="3">PucR family transcriptional regulator</fullName>
    </submittedName>
</protein>
<dbReference type="InterPro" id="IPR025736">
    <property type="entry name" value="PucR_C-HTH_dom"/>
</dbReference>
<evidence type="ECO:0000259" key="1">
    <source>
        <dbReference type="Pfam" id="PF07905"/>
    </source>
</evidence>
<evidence type="ECO:0000259" key="2">
    <source>
        <dbReference type="Pfam" id="PF13556"/>
    </source>
</evidence>
<dbReference type="PANTHER" id="PTHR33744:SF1">
    <property type="entry name" value="DNA-BINDING TRANSCRIPTIONAL ACTIVATOR ADER"/>
    <property type="match status" value="1"/>
</dbReference>
<dbReference type="EMBL" id="QRCM01000001">
    <property type="protein sequence ID" value="TXG89634.1"/>
    <property type="molecule type" value="Genomic_DNA"/>
</dbReference>
<organism evidence="3 4">
    <name type="scientific">Rhodococcus rhodnii</name>
    <dbReference type="NCBI Taxonomy" id="38312"/>
    <lineage>
        <taxon>Bacteria</taxon>
        <taxon>Bacillati</taxon>
        <taxon>Actinomycetota</taxon>
        <taxon>Actinomycetes</taxon>
        <taxon>Mycobacteriales</taxon>
        <taxon>Nocardiaceae</taxon>
        <taxon>Rhodococcus</taxon>
    </lineage>
</organism>
<dbReference type="PANTHER" id="PTHR33744">
    <property type="entry name" value="CARBOHYDRATE DIACID REGULATOR"/>
    <property type="match status" value="1"/>
</dbReference>
<dbReference type="InterPro" id="IPR012914">
    <property type="entry name" value="PucR_dom"/>
</dbReference>
<gene>
    <name evidence="3" type="ORF">DW322_04595</name>
</gene>
<dbReference type="Gene3D" id="1.10.10.2840">
    <property type="entry name" value="PucR C-terminal helix-turn-helix domain"/>
    <property type="match status" value="1"/>
</dbReference>
<sequence>MPTTWRSYVTSVSIVTVRDLLRDAALPDMRLVGGDAGLGHEILATYATELPRPGGYVPHGALVFTTGLVLTDDASVRAFTSDCIDARAAAIGFGIEIAWEHIPPALLDAADAAGIPVLEIPPTLAFARIAELYDGLRMARQLTTERRHAVGRLLDAVRKGWASTSVLAPELHRVIRPGQDVEVVCTGPGTRPEEALGGEFPVGALDGTLVSIVPAPLGAAQRRALPEPHGTGGPVSIGYVASAIDEALAAFRLAETRGATSSGRDTATLESLIGRLRADQSAPFHHHIYLPLARYDRRHGTDVVATLRAFDAVDGSLTRAAAQLNVHPNTVRNRLDKAEALTGRSFRDTAGRVALAVALSTADGTL</sequence>
<evidence type="ECO:0000313" key="4">
    <source>
        <dbReference type="Proteomes" id="UP000471120"/>
    </source>
</evidence>
<dbReference type="AlphaFoldDB" id="A0A6P2CA41"/>
<dbReference type="InterPro" id="IPR042070">
    <property type="entry name" value="PucR_C-HTH_sf"/>
</dbReference>
<evidence type="ECO:0000313" key="3">
    <source>
        <dbReference type="EMBL" id="TXG89634.1"/>
    </source>
</evidence>
<accession>A0A6P2CA41</accession>
<feature type="domain" description="PucR C-terminal helix-turn-helix" evidence="2">
    <location>
        <begin position="304"/>
        <end position="359"/>
    </location>
</feature>
<comment type="caution">
    <text evidence="3">The sequence shown here is derived from an EMBL/GenBank/DDBJ whole genome shotgun (WGS) entry which is preliminary data.</text>
</comment>
<proteinExistence type="predicted"/>